<evidence type="ECO:0000313" key="2">
    <source>
        <dbReference type="Proteomes" id="UP000509222"/>
    </source>
</evidence>
<organism evidence="1 2">
    <name type="scientific">Planococcus glaciei</name>
    <dbReference type="NCBI Taxonomy" id="459472"/>
    <lineage>
        <taxon>Bacteria</taxon>
        <taxon>Bacillati</taxon>
        <taxon>Bacillota</taxon>
        <taxon>Bacilli</taxon>
        <taxon>Bacillales</taxon>
        <taxon>Caryophanaceae</taxon>
        <taxon>Planococcus</taxon>
    </lineage>
</organism>
<protein>
    <submittedName>
        <fullName evidence="1">Uncharacterized protein</fullName>
    </submittedName>
</protein>
<dbReference type="RefSeq" id="WP_176294499.1">
    <property type="nucleotide sequence ID" value="NZ_CP051177.1"/>
</dbReference>
<name>A0A7H8QC02_9BACL</name>
<gene>
    <name evidence="1" type="ORF">HF394_10005</name>
</gene>
<reference evidence="2" key="1">
    <citation type="submission" date="2020-06" db="EMBL/GenBank/DDBJ databases">
        <title>Isolation of Planomicrobium glaciei.</title>
        <authorList>
            <person name="Malisova L."/>
            <person name="Safrankova R."/>
            <person name="Jakubu V."/>
            <person name="Spanelova P."/>
        </authorList>
    </citation>
    <scope>NUCLEOTIDE SEQUENCE [LARGE SCALE GENOMIC DNA]</scope>
    <source>
        <strain evidence="2">NRL-ATB46093</strain>
    </source>
</reference>
<dbReference type="Proteomes" id="UP000509222">
    <property type="component" value="Chromosome"/>
</dbReference>
<proteinExistence type="predicted"/>
<accession>A0A7H8QC02</accession>
<dbReference type="EMBL" id="CP051177">
    <property type="protein sequence ID" value="QKX50885.1"/>
    <property type="molecule type" value="Genomic_DNA"/>
</dbReference>
<keyword evidence="2" id="KW-1185">Reference proteome</keyword>
<dbReference type="AlphaFoldDB" id="A0A7H8QC02"/>
<evidence type="ECO:0000313" key="1">
    <source>
        <dbReference type="EMBL" id="QKX50885.1"/>
    </source>
</evidence>
<sequence>MDMTEYRVLSIRAEDYDTIMNWGFSSGYDGAEVISIILKYHKTRILSNKEKELEFIYYVSEEHKELFEKHLKLDEFINYTNDILLCFYINSLIGVYTKDLKNPLAWLGKWNEQHTVFKESAKYKKLDMDKKKLVDYANALLYETDPLCILKVLSLIENENVVVAQEMLRLKLLKI</sequence>